<keyword evidence="3" id="KW-1185">Reference proteome</keyword>
<dbReference type="HOGENOM" id="CLU_076143_2_1_1"/>
<keyword evidence="1" id="KW-0812">Transmembrane</keyword>
<evidence type="ECO:0000313" key="3">
    <source>
        <dbReference type="Proteomes" id="UP000001861"/>
    </source>
</evidence>
<dbReference type="PANTHER" id="PTHR37919:SF2">
    <property type="entry name" value="EXPERA DOMAIN-CONTAINING PROTEIN"/>
    <property type="match status" value="1"/>
</dbReference>
<reference evidence="2 3" key="1">
    <citation type="journal article" date="2010" name="Proc. Natl. Acad. Sci. U.S.A.">
        <title>Insights into evolution of multicellular fungi from the assembled chromosomes of the mushroom Coprinopsis cinerea (Coprinus cinereus).</title>
        <authorList>
            <person name="Stajich J.E."/>
            <person name="Wilke S.K."/>
            <person name="Ahren D."/>
            <person name="Au C.H."/>
            <person name="Birren B.W."/>
            <person name="Borodovsky M."/>
            <person name="Burns C."/>
            <person name="Canback B."/>
            <person name="Casselton L.A."/>
            <person name="Cheng C.K."/>
            <person name="Deng J."/>
            <person name="Dietrich F.S."/>
            <person name="Fargo D.C."/>
            <person name="Farman M.L."/>
            <person name="Gathman A.C."/>
            <person name="Goldberg J."/>
            <person name="Guigo R."/>
            <person name="Hoegger P.J."/>
            <person name="Hooker J.B."/>
            <person name="Huggins A."/>
            <person name="James T.Y."/>
            <person name="Kamada T."/>
            <person name="Kilaru S."/>
            <person name="Kodira C."/>
            <person name="Kues U."/>
            <person name="Kupfer D."/>
            <person name="Kwan H.S."/>
            <person name="Lomsadze A."/>
            <person name="Li W."/>
            <person name="Lilly W.W."/>
            <person name="Ma L.J."/>
            <person name="Mackey A.J."/>
            <person name="Manning G."/>
            <person name="Martin F."/>
            <person name="Muraguchi H."/>
            <person name="Natvig D.O."/>
            <person name="Palmerini H."/>
            <person name="Ramesh M.A."/>
            <person name="Rehmeyer C.J."/>
            <person name="Roe B.A."/>
            <person name="Shenoy N."/>
            <person name="Stanke M."/>
            <person name="Ter-Hovhannisyan V."/>
            <person name="Tunlid A."/>
            <person name="Velagapudi R."/>
            <person name="Vision T.J."/>
            <person name="Zeng Q."/>
            <person name="Zolan M.E."/>
            <person name="Pukkila P.J."/>
        </authorList>
    </citation>
    <scope>NUCLEOTIDE SEQUENCE [LARGE SCALE GENOMIC DNA]</scope>
    <source>
        <strain evidence="3">Okayama-7 / 130 / ATCC MYA-4618 / FGSC 9003</strain>
    </source>
</reference>
<evidence type="ECO:0000313" key="2">
    <source>
        <dbReference type="EMBL" id="EAU86724.2"/>
    </source>
</evidence>
<dbReference type="RefSeq" id="XP_001835082.2">
    <property type="nucleotide sequence ID" value="XM_001835030.2"/>
</dbReference>
<dbReference type="KEGG" id="cci:CC1G_06485"/>
<keyword evidence="1" id="KW-1133">Transmembrane helix</keyword>
<dbReference type="OrthoDB" id="60858at2759"/>
<dbReference type="Proteomes" id="UP000001861">
    <property type="component" value="Unassembled WGS sequence"/>
</dbReference>
<proteinExistence type="predicted"/>
<dbReference type="EMBL" id="AACS02000012">
    <property type="protein sequence ID" value="EAU86724.2"/>
    <property type="molecule type" value="Genomic_DNA"/>
</dbReference>
<accession>A8NNA2</accession>
<evidence type="ECO:0008006" key="4">
    <source>
        <dbReference type="Google" id="ProtNLM"/>
    </source>
</evidence>
<dbReference type="AlphaFoldDB" id="A8NNA2"/>
<dbReference type="PANTHER" id="PTHR37919">
    <property type="entry name" value="PROTEIN CBG05606"/>
    <property type="match status" value="1"/>
</dbReference>
<gene>
    <name evidence="2" type="ORF">CC1G_06485</name>
</gene>
<dbReference type="VEuPathDB" id="FungiDB:CC1G_06485"/>
<name>A8NNA2_COPC7</name>
<dbReference type="OMA" id="VIWIDYF"/>
<dbReference type="GeneID" id="6011608"/>
<dbReference type="eggNOG" id="ENOG502S97T">
    <property type="taxonomic scope" value="Eukaryota"/>
</dbReference>
<keyword evidence="1" id="KW-0472">Membrane</keyword>
<comment type="caution">
    <text evidence="2">The sequence shown here is derived from an EMBL/GenBank/DDBJ whole genome shotgun (WGS) entry which is preliminary data.</text>
</comment>
<feature type="transmembrane region" description="Helical" evidence="1">
    <location>
        <begin position="12"/>
        <end position="30"/>
    </location>
</feature>
<evidence type="ECO:0000256" key="1">
    <source>
        <dbReference type="SAM" id="Phobius"/>
    </source>
</evidence>
<sequence length="181" mass="20494">MASFQPRGWISVWFLINFPIIIYDTLYCFLRPRSMVGGDLNWLWKSYELWQEIDHVYGLPAYESGDGFTNAQALLNLLEQITGVIYLYLAYVVKTPAAPLIAFASNTSCLSKTILYWAQEYYCGFCAIGHNALPQLTLWVALNAVWLIVPTIIAVQLYQDIAAGLRTAARVDDATKRLKSK</sequence>
<dbReference type="InParanoid" id="A8NNA2"/>
<organism evidence="2 3">
    <name type="scientific">Coprinopsis cinerea (strain Okayama-7 / 130 / ATCC MYA-4618 / FGSC 9003)</name>
    <name type="common">Inky cap fungus</name>
    <name type="synonym">Hormographiella aspergillata</name>
    <dbReference type="NCBI Taxonomy" id="240176"/>
    <lineage>
        <taxon>Eukaryota</taxon>
        <taxon>Fungi</taxon>
        <taxon>Dikarya</taxon>
        <taxon>Basidiomycota</taxon>
        <taxon>Agaricomycotina</taxon>
        <taxon>Agaricomycetes</taxon>
        <taxon>Agaricomycetidae</taxon>
        <taxon>Agaricales</taxon>
        <taxon>Agaricineae</taxon>
        <taxon>Psathyrellaceae</taxon>
        <taxon>Coprinopsis</taxon>
    </lineage>
</organism>
<protein>
    <recommendedName>
        <fullName evidence="4">EXPERA domain-containing protein</fullName>
    </recommendedName>
</protein>
<dbReference type="STRING" id="240176.A8NNA2"/>